<evidence type="ECO:0000313" key="2">
    <source>
        <dbReference type="Proteomes" id="UP000008021"/>
    </source>
</evidence>
<dbReference type="EnsemblPlants" id="OMERI08G01030.4">
    <property type="protein sequence ID" value="OMERI08G01030.4"/>
    <property type="gene ID" value="OMERI08G01030"/>
</dbReference>
<reference evidence="1" key="1">
    <citation type="submission" date="2015-04" db="UniProtKB">
        <authorList>
            <consortium name="EnsemblPlants"/>
        </authorList>
    </citation>
    <scope>IDENTIFICATION</scope>
</reference>
<dbReference type="HOGENOM" id="CLU_2188169_0_0_1"/>
<accession>A0A0E0EH00</accession>
<protein>
    <submittedName>
        <fullName evidence="1">Uncharacterized protein</fullName>
    </submittedName>
</protein>
<evidence type="ECO:0000313" key="1">
    <source>
        <dbReference type="EnsemblPlants" id="OMERI08G01030.4"/>
    </source>
</evidence>
<reference evidence="1" key="2">
    <citation type="submission" date="2018-05" db="EMBL/GenBank/DDBJ databases">
        <title>OmerRS3 (Oryza meridionalis Reference Sequence Version 3).</title>
        <authorList>
            <person name="Zhang J."/>
            <person name="Kudrna D."/>
            <person name="Lee S."/>
            <person name="Talag J."/>
            <person name="Welchert J."/>
            <person name="Wing R.A."/>
        </authorList>
    </citation>
    <scope>NUCLEOTIDE SEQUENCE [LARGE SCALE GENOMIC DNA]</scope>
    <source>
        <strain evidence="1">cv. OR44</strain>
    </source>
</reference>
<keyword evidence="2" id="KW-1185">Reference proteome</keyword>
<proteinExistence type="predicted"/>
<organism evidence="1">
    <name type="scientific">Oryza meridionalis</name>
    <dbReference type="NCBI Taxonomy" id="40149"/>
    <lineage>
        <taxon>Eukaryota</taxon>
        <taxon>Viridiplantae</taxon>
        <taxon>Streptophyta</taxon>
        <taxon>Embryophyta</taxon>
        <taxon>Tracheophyta</taxon>
        <taxon>Spermatophyta</taxon>
        <taxon>Magnoliopsida</taxon>
        <taxon>Liliopsida</taxon>
        <taxon>Poales</taxon>
        <taxon>Poaceae</taxon>
        <taxon>BOP clade</taxon>
        <taxon>Oryzoideae</taxon>
        <taxon>Oryzeae</taxon>
        <taxon>Oryzinae</taxon>
        <taxon>Oryza</taxon>
    </lineage>
</organism>
<dbReference type="AlphaFoldDB" id="A0A0E0EH00"/>
<name>A0A0E0EH00_9ORYZ</name>
<dbReference type="Proteomes" id="UP000008021">
    <property type="component" value="Chromosome 8"/>
</dbReference>
<sequence length="109" mass="12566">MERKELALYKEDQQQKGPNGHLELLYQGLMWAEKAKLMVKWAMMRNVLSSVSPQALRQYLMVGKRHRTKKAEQGSMLTFRKRLKWTEVSTGAPIDTTFPTKTQDPTGAL</sequence>
<dbReference type="Gramene" id="OMERI08G01030.4">
    <property type="protein sequence ID" value="OMERI08G01030.4"/>
    <property type="gene ID" value="OMERI08G01030"/>
</dbReference>